<dbReference type="InterPro" id="IPR021448">
    <property type="entry name" value="DUF3098"/>
</dbReference>
<keyword evidence="1" id="KW-0812">Transmembrane</keyword>
<dbReference type="AlphaFoldDB" id="A0A1N6J7F4"/>
<dbReference type="OrthoDB" id="963379at2"/>
<protein>
    <recommendedName>
        <fullName evidence="4">DUF3098 domain-containing protein</fullName>
    </recommendedName>
</protein>
<evidence type="ECO:0000313" key="2">
    <source>
        <dbReference type="EMBL" id="SIO40250.1"/>
    </source>
</evidence>
<dbReference type="Proteomes" id="UP000185003">
    <property type="component" value="Unassembled WGS sequence"/>
</dbReference>
<evidence type="ECO:0008006" key="4">
    <source>
        <dbReference type="Google" id="ProtNLM"/>
    </source>
</evidence>
<evidence type="ECO:0000313" key="3">
    <source>
        <dbReference type="Proteomes" id="UP000185003"/>
    </source>
</evidence>
<sequence length="83" mass="9326">MSKEIKHTTEERSLFGKSNYQLMLAGVVLIVIGFLLMMGGGGDDPTRFDPKEVYSFRRITLAPIVILLGLVVEIFAIMRKPKQ</sequence>
<name>A0A1N6J7F4_9BACT</name>
<keyword evidence="1" id="KW-0472">Membrane</keyword>
<feature type="transmembrane region" description="Helical" evidence="1">
    <location>
        <begin position="20"/>
        <end position="39"/>
    </location>
</feature>
<feature type="transmembrane region" description="Helical" evidence="1">
    <location>
        <begin position="59"/>
        <end position="78"/>
    </location>
</feature>
<gene>
    <name evidence="2" type="ORF">SAMN04488055_3712</name>
</gene>
<evidence type="ECO:0000256" key="1">
    <source>
        <dbReference type="SAM" id="Phobius"/>
    </source>
</evidence>
<proteinExistence type="predicted"/>
<reference evidence="2 3" key="1">
    <citation type="submission" date="2016-11" db="EMBL/GenBank/DDBJ databases">
        <authorList>
            <person name="Jaros S."/>
            <person name="Januszkiewicz K."/>
            <person name="Wedrychowicz H."/>
        </authorList>
    </citation>
    <scope>NUCLEOTIDE SEQUENCE [LARGE SCALE GENOMIC DNA]</scope>
    <source>
        <strain evidence="2 3">DSM 24787</strain>
    </source>
</reference>
<dbReference type="RefSeq" id="WP_074240919.1">
    <property type="nucleotide sequence ID" value="NZ_CP154260.1"/>
</dbReference>
<keyword evidence="1" id="KW-1133">Transmembrane helix</keyword>
<dbReference type="EMBL" id="FSRA01000002">
    <property type="protein sequence ID" value="SIO40250.1"/>
    <property type="molecule type" value="Genomic_DNA"/>
</dbReference>
<accession>A0A1N6J7F4</accession>
<keyword evidence="3" id="KW-1185">Reference proteome</keyword>
<organism evidence="2 3">
    <name type="scientific">Chitinophaga niabensis</name>
    <dbReference type="NCBI Taxonomy" id="536979"/>
    <lineage>
        <taxon>Bacteria</taxon>
        <taxon>Pseudomonadati</taxon>
        <taxon>Bacteroidota</taxon>
        <taxon>Chitinophagia</taxon>
        <taxon>Chitinophagales</taxon>
        <taxon>Chitinophagaceae</taxon>
        <taxon>Chitinophaga</taxon>
    </lineage>
</organism>
<dbReference type="Pfam" id="PF11297">
    <property type="entry name" value="DUF3098"/>
    <property type="match status" value="1"/>
</dbReference>
<dbReference type="STRING" id="536979.SAMN04488055_3712"/>